<dbReference type="PANTHER" id="PTHR13878:SF53">
    <property type="entry name" value="CYTOKININ DEHYDROGENASE 6"/>
    <property type="match status" value="1"/>
</dbReference>
<keyword evidence="3" id="KW-0285">Flavoprotein</keyword>
<keyword evidence="5" id="KW-0560">Oxidoreductase</keyword>
<evidence type="ECO:0000256" key="3">
    <source>
        <dbReference type="ARBA" id="ARBA00022630"/>
    </source>
</evidence>
<reference evidence="7 8" key="1">
    <citation type="submission" date="2021-12" db="EMBL/GenBank/DDBJ databases">
        <title>Discovery of the Pendulisporaceae a myxobacterial family with distinct sporulation behavior and unique specialized metabolism.</title>
        <authorList>
            <person name="Garcia R."/>
            <person name="Popoff A."/>
            <person name="Bader C.D."/>
            <person name="Loehr J."/>
            <person name="Walesch S."/>
            <person name="Walt C."/>
            <person name="Boldt J."/>
            <person name="Bunk B."/>
            <person name="Haeckl F.J.F.P.J."/>
            <person name="Gunesch A.P."/>
            <person name="Birkelbach J."/>
            <person name="Nuebel U."/>
            <person name="Pietschmann T."/>
            <person name="Bach T."/>
            <person name="Mueller R."/>
        </authorList>
    </citation>
    <scope>NUCLEOTIDE SEQUENCE [LARGE SCALE GENOMIC DNA]</scope>
    <source>
        <strain evidence="7 8">MSr12523</strain>
    </source>
</reference>
<protein>
    <submittedName>
        <fullName evidence="7">FAD-binding protein</fullName>
    </submittedName>
</protein>
<evidence type="ECO:0000256" key="5">
    <source>
        <dbReference type="ARBA" id="ARBA00023002"/>
    </source>
</evidence>
<proteinExistence type="inferred from homology"/>
<dbReference type="InterPro" id="IPR050432">
    <property type="entry name" value="FAD-linked_Oxidoreductases_BP"/>
</dbReference>
<evidence type="ECO:0000256" key="1">
    <source>
        <dbReference type="ARBA" id="ARBA00001974"/>
    </source>
</evidence>
<evidence type="ECO:0000259" key="6">
    <source>
        <dbReference type="PROSITE" id="PS51387"/>
    </source>
</evidence>
<dbReference type="Gene3D" id="3.40.462.10">
    <property type="entry name" value="FAD-linked oxidases, C-terminal domain"/>
    <property type="match status" value="1"/>
</dbReference>
<dbReference type="Proteomes" id="UP001379533">
    <property type="component" value="Chromosome"/>
</dbReference>
<feature type="domain" description="FAD-binding PCMH-type" evidence="6">
    <location>
        <begin position="19"/>
        <end position="186"/>
    </location>
</feature>
<gene>
    <name evidence="7" type="ORF">LZC95_20940</name>
</gene>
<dbReference type="PROSITE" id="PS51387">
    <property type="entry name" value="FAD_PCMH"/>
    <property type="match status" value="1"/>
</dbReference>
<dbReference type="Pfam" id="PF01565">
    <property type="entry name" value="FAD_binding_4"/>
    <property type="match status" value="1"/>
</dbReference>
<dbReference type="EMBL" id="CP089982">
    <property type="protein sequence ID" value="WXA99276.1"/>
    <property type="molecule type" value="Genomic_DNA"/>
</dbReference>
<keyword evidence="8" id="KW-1185">Reference proteome</keyword>
<comment type="similarity">
    <text evidence="2">Belongs to the oxygen-dependent FAD-linked oxidoreductase family.</text>
</comment>
<dbReference type="RefSeq" id="WP_394849911.1">
    <property type="nucleotide sequence ID" value="NZ_CP089982.1"/>
</dbReference>
<dbReference type="InterPro" id="IPR016164">
    <property type="entry name" value="FAD-linked_Oxase-like_C"/>
</dbReference>
<dbReference type="InterPro" id="IPR015345">
    <property type="entry name" value="Cytokinin_DH_FAD/cytokin-bd"/>
</dbReference>
<name>A0ABZ2KSJ3_9BACT</name>
<keyword evidence="4" id="KW-0274">FAD</keyword>
<dbReference type="InterPro" id="IPR016167">
    <property type="entry name" value="FAD-bd_PCMH_sub1"/>
</dbReference>
<accession>A0ABZ2KSJ3</accession>
<dbReference type="InterPro" id="IPR016166">
    <property type="entry name" value="FAD-bd_PCMH"/>
</dbReference>
<dbReference type="PANTHER" id="PTHR13878">
    <property type="entry name" value="GULONOLACTONE OXIDASE"/>
    <property type="match status" value="1"/>
</dbReference>
<evidence type="ECO:0000256" key="4">
    <source>
        <dbReference type="ARBA" id="ARBA00022827"/>
    </source>
</evidence>
<dbReference type="InterPro" id="IPR016169">
    <property type="entry name" value="FAD-bd_PCMH_sub2"/>
</dbReference>
<evidence type="ECO:0000313" key="8">
    <source>
        <dbReference type="Proteomes" id="UP001379533"/>
    </source>
</evidence>
<sequence>MVTDTDALTAAADDWGNVVRRQPWAVVRPESVADVQKVVAFCHGNGVKLAVRGVGHSVYGQDQVEGGLVIDSQSLTGISVGNGYVDVEPGATFAAVHAAAPGRTLPVWAEHTGLTICGMLSVGGLGITSFTNGSVADNILELDVVLADGTLQTCSATLRPALFHSVRAGLGQFGVIVRARIPLTAAPTNATMFILSYDDIDAYMADYEFLSVRERRFQALFGGAVPAPQNGFVFTIEATSFFSGDPPDQAPLLAGLHFVGQPQVVSLPYTDFQNRGAPAFAALKSFDRPAPFLAFSVPKSVGKQVLLDLLSAPANHEGAFATAPNGAPVSFFRIWCMKRSQFKAPLLRFAPVGDEEVIWMAVILKTLLVDPSRASAVVETNRRTYDQIVRLGGKQYPINAIPNYSPADWETHFDVLWPTVCLAKQIYDRENVLTPGQGMFTSPCAPSNDPEAESKLEKQYKALIGEG</sequence>
<dbReference type="InterPro" id="IPR036318">
    <property type="entry name" value="FAD-bd_PCMH-like_sf"/>
</dbReference>
<dbReference type="Pfam" id="PF09265">
    <property type="entry name" value="Cytokin-bind"/>
    <property type="match status" value="1"/>
</dbReference>
<organism evidence="7 8">
    <name type="scientific">Pendulispora brunnea</name>
    <dbReference type="NCBI Taxonomy" id="2905690"/>
    <lineage>
        <taxon>Bacteria</taxon>
        <taxon>Pseudomonadati</taxon>
        <taxon>Myxococcota</taxon>
        <taxon>Myxococcia</taxon>
        <taxon>Myxococcales</taxon>
        <taxon>Sorangiineae</taxon>
        <taxon>Pendulisporaceae</taxon>
        <taxon>Pendulispora</taxon>
    </lineage>
</organism>
<comment type="cofactor">
    <cofactor evidence="1">
        <name>FAD</name>
        <dbReference type="ChEBI" id="CHEBI:57692"/>
    </cofactor>
</comment>
<dbReference type="InterPro" id="IPR016170">
    <property type="entry name" value="Cytok_DH_C_sf"/>
</dbReference>
<dbReference type="SUPFAM" id="SSF55103">
    <property type="entry name" value="FAD-linked oxidases, C-terminal domain"/>
    <property type="match status" value="1"/>
</dbReference>
<dbReference type="Gene3D" id="3.30.43.10">
    <property type="entry name" value="Uridine Diphospho-n-acetylenolpyruvylglucosamine Reductase, domain 2"/>
    <property type="match status" value="1"/>
</dbReference>
<dbReference type="InterPro" id="IPR006094">
    <property type="entry name" value="Oxid_FAD_bind_N"/>
</dbReference>
<dbReference type="SUPFAM" id="SSF56176">
    <property type="entry name" value="FAD-binding/transporter-associated domain-like"/>
    <property type="match status" value="1"/>
</dbReference>
<dbReference type="Gene3D" id="3.30.465.10">
    <property type="match status" value="1"/>
</dbReference>
<evidence type="ECO:0000256" key="2">
    <source>
        <dbReference type="ARBA" id="ARBA00005466"/>
    </source>
</evidence>
<evidence type="ECO:0000313" key="7">
    <source>
        <dbReference type="EMBL" id="WXA99276.1"/>
    </source>
</evidence>